<reference evidence="1 2" key="1">
    <citation type="journal article" date="2009" name="BMC Genomics">
        <title>Complete genome sequence of the sugarcane nitrogen-fixing endophyte Gluconacetobacter diazotrophicus Pal5.</title>
        <authorList>
            <person name="Bertalan M."/>
            <person name="Albano R."/>
            <person name="Padua V."/>
            <person name="Rouws L."/>
            <person name="Rojas C."/>
            <person name="Hemerly A."/>
            <person name="Teixeira K."/>
            <person name="Schwab S."/>
            <person name="Araujo J."/>
            <person name="Oliveira A."/>
            <person name="Franca L."/>
            <person name="Magalhaes V."/>
            <person name="Alqueres S."/>
            <person name="Cardoso A."/>
            <person name="Almeida W."/>
            <person name="Loureiro M.M."/>
            <person name="Nogueira E."/>
            <person name="Cidade D."/>
            <person name="Oliveira D."/>
            <person name="Simao T."/>
            <person name="Macedo J."/>
            <person name="Valadao A."/>
            <person name="Dreschsel M."/>
            <person name="Freitas F."/>
            <person name="Vidal M."/>
            <person name="Guedes H."/>
            <person name="Rodrigues E."/>
            <person name="Meneses C."/>
            <person name="Brioso P."/>
            <person name="Pozzer L."/>
            <person name="Figueiredo D."/>
            <person name="Montano H."/>
            <person name="Junior J."/>
            <person name="Filho G."/>
            <person name="Flores V."/>
            <person name="Ferreira B."/>
            <person name="Branco A."/>
            <person name="Gonzalez P."/>
            <person name="Guillobel H."/>
            <person name="Lemos M."/>
            <person name="Seibel L."/>
            <person name="Macedo J."/>
            <person name="Alves-Ferreira M."/>
            <person name="Sachetto-Martins G."/>
            <person name="Coelho A."/>
            <person name="Santos E."/>
            <person name="Amaral G."/>
            <person name="Neves A."/>
            <person name="Pacheco A.B."/>
            <person name="Carvalho D."/>
            <person name="Lery L."/>
            <person name="Bisch P."/>
            <person name="Rossle S.C."/>
            <person name="Urmenyi T."/>
            <person name="Kruger W.V."/>
            <person name="Martins O."/>
            <person name="Baldani J.I."/>
            <person name="Ferreira P.C."/>
        </authorList>
    </citation>
    <scope>NUCLEOTIDE SEQUENCE [LARGE SCALE GENOMIC DNA]</scope>
    <source>
        <strain evidence="2">ATCC 49037 / DSM 5601 / CCUG 37298 / CIP 103539 / LMG 7603 / PAl5</strain>
    </source>
</reference>
<organism evidence="1 2">
    <name type="scientific">Gluconacetobacter diazotrophicus (strain ATCC 49037 / DSM 5601 / CCUG 37298 / CIP 103539 / LMG 7603 / PAl5)</name>
    <dbReference type="NCBI Taxonomy" id="272568"/>
    <lineage>
        <taxon>Bacteria</taxon>
        <taxon>Pseudomonadati</taxon>
        <taxon>Pseudomonadota</taxon>
        <taxon>Alphaproteobacteria</taxon>
        <taxon>Acetobacterales</taxon>
        <taxon>Acetobacteraceae</taxon>
        <taxon>Gluconacetobacter</taxon>
    </lineage>
</organism>
<proteinExistence type="predicted"/>
<sequence>MVSIRRKQRRRRRRTISASAATWRISMVVFIRGRSGMIWSSVPTVRACLESR</sequence>
<gene>
    <name evidence="1" type="ordered locus">GDI0011</name>
</gene>
<name>A9GZF7_GLUDA</name>
<dbReference type="AlphaFoldDB" id="A9GZF7"/>
<accession>A9GZF7</accession>
<evidence type="ECO:0000313" key="1">
    <source>
        <dbReference type="EMBL" id="CAP53954.1"/>
    </source>
</evidence>
<keyword evidence="2" id="KW-1185">Reference proteome</keyword>
<dbReference type="EMBL" id="AM889285">
    <property type="protein sequence ID" value="CAP53954.1"/>
    <property type="molecule type" value="Genomic_DNA"/>
</dbReference>
<dbReference type="KEGG" id="gdi:GDI0011"/>
<protein>
    <submittedName>
        <fullName evidence="1">Uncharacterized protein</fullName>
    </submittedName>
</protein>
<evidence type="ECO:0000313" key="2">
    <source>
        <dbReference type="Proteomes" id="UP000001176"/>
    </source>
</evidence>
<dbReference type="Proteomes" id="UP000001176">
    <property type="component" value="Chromosome"/>
</dbReference>